<accession>A0A0W1R490</accession>
<feature type="region of interest" description="Disordered" evidence="1">
    <location>
        <begin position="1"/>
        <end position="25"/>
    </location>
</feature>
<protein>
    <submittedName>
        <fullName evidence="2">Uncharacterized protein</fullName>
    </submittedName>
</protein>
<comment type="caution">
    <text evidence="2">The sequence shown here is derived from an EMBL/GenBank/DDBJ whole genome shotgun (WGS) entry which is preliminary data.</text>
</comment>
<name>A0A0W1R490_9EURY</name>
<evidence type="ECO:0000313" key="3">
    <source>
        <dbReference type="Proteomes" id="UP000053157"/>
    </source>
</evidence>
<reference evidence="2 3" key="1">
    <citation type="submission" date="2015-12" db="EMBL/GenBank/DDBJ databases">
        <title>Haloferax profundi sp. nov. isolated from the Discovery deep brine-seawater interface in the Red Sea.</title>
        <authorList>
            <person name="Zhang G."/>
            <person name="Stingl U."/>
            <person name="Rashid M."/>
        </authorList>
    </citation>
    <scope>NUCLEOTIDE SEQUENCE [LARGE SCALE GENOMIC DNA]</scope>
    <source>
        <strain evidence="2 3">SB29</strain>
    </source>
</reference>
<keyword evidence="3" id="KW-1185">Reference proteome</keyword>
<feature type="compositionally biased region" description="Basic residues" evidence="1">
    <location>
        <begin position="1"/>
        <end position="10"/>
    </location>
</feature>
<feature type="compositionally biased region" description="Acidic residues" evidence="1">
    <location>
        <begin position="13"/>
        <end position="25"/>
    </location>
</feature>
<sequence length="79" mass="9212">MSSNMSRRRRFFDEDEDDDPDERDAFPLDEEVEYFVLALEVDSVRTSVPNWAQSSHNCSSAPSTFTVFREAWSEPHISH</sequence>
<organism evidence="2 3">
    <name type="scientific">Haloferax profundi</name>
    <dbReference type="NCBI Taxonomy" id="1544718"/>
    <lineage>
        <taxon>Archaea</taxon>
        <taxon>Methanobacteriati</taxon>
        <taxon>Methanobacteriota</taxon>
        <taxon>Stenosarchaea group</taxon>
        <taxon>Halobacteria</taxon>
        <taxon>Halobacteriales</taxon>
        <taxon>Haloferacaceae</taxon>
        <taxon>Haloferax</taxon>
    </lineage>
</organism>
<dbReference type="InterPro" id="IPR058451">
    <property type="entry name" value="DUF8138"/>
</dbReference>
<gene>
    <name evidence="2" type="ORF">AUR66_04310</name>
</gene>
<dbReference type="Proteomes" id="UP000053157">
    <property type="component" value="Unassembled WGS sequence"/>
</dbReference>
<evidence type="ECO:0000256" key="1">
    <source>
        <dbReference type="SAM" id="MobiDB-lite"/>
    </source>
</evidence>
<evidence type="ECO:0000313" key="2">
    <source>
        <dbReference type="EMBL" id="KTG08217.1"/>
    </source>
</evidence>
<dbReference type="EMBL" id="LOPV01000703">
    <property type="protein sequence ID" value="KTG08217.1"/>
    <property type="molecule type" value="Genomic_DNA"/>
</dbReference>
<dbReference type="Pfam" id="PF26459">
    <property type="entry name" value="DUF8138"/>
    <property type="match status" value="1"/>
</dbReference>
<proteinExistence type="predicted"/>
<dbReference type="AlphaFoldDB" id="A0A0W1R490"/>